<sequence length="270" mass="28988">MQVDRWSAQHELMVVAAGRRSVTEPFPRDAGRSPYDRPQRLLAAGLYRGLDLGTLFSYNISGGAGEIFCAPMMTREAIVPALLVEAIPGGPLEPVTRVPWHEVGATLLGLLREHAPRLAEVADPAAFELLGPDDLLQGAVTPTVRRPVAELPSGRIALAVGDAWIVNDPITGQGANLGSRCAWIAAEAIAAGGPYDAAFARATADRMWEARQAGHRLDERVPAAAARARREAARGRRRQAGRRRSGVVAVLRSAVRVEVAVEPRGDRPDR</sequence>
<dbReference type="InterPro" id="IPR041654">
    <property type="entry name" value="StyA_sbd"/>
</dbReference>
<dbReference type="Gene3D" id="3.30.9.40">
    <property type="match status" value="1"/>
</dbReference>
<reference evidence="2 3" key="1">
    <citation type="submission" date="2020-08" db="EMBL/GenBank/DDBJ databases">
        <title>Sequencing the genomes of 1000 actinobacteria strains.</title>
        <authorList>
            <person name="Klenk H.-P."/>
        </authorList>
    </citation>
    <scope>NUCLEOTIDE SEQUENCE [LARGE SCALE GENOMIC DNA]</scope>
    <source>
        <strain evidence="2 3">DSM 43768</strain>
    </source>
</reference>
<dbReference type="EMBL" id="JACHMI010000001">
    <property type="protein sequence ID" value="MBB6554351.1"/>
    <property type="molecule type" value="Genomic_DNA"/>
</dbReference>
<dbReference type="SUPFAM" id="SSF51905">
    <property type="entry name" value="FAD/NAD(P)-binding domain"/>
    <property type="match status" value="1"/>
</dbReference>
<accession>A0A7X0P309</accession>
<dbReference type="Gene3D" id="3.50.50.60">
    <property type="entry name" value="FAD/NAD(P)-binding domain"/>
    <property type="match status" value="1"/>
</dbReference>
<evidence type="ECO:0000259" key="1">
    <source>
        <dbReference type="Pfam" id="PF17885"/>
    </source>
</evidence>
<name>A0A7X0P309_9ACTN</name>
<dbReference type="Pfam" id="PF17885">
    <property type="entry name" value="Smoa_sbd"/>
    <property type="match status" value="1"/>
</dbReference>
<evidence type="ECO:0000313" key="3">
    <source>
        <dbReference type="Proteomes" id="UP000565579"/>
    </source>
</evidence>
<dbReference type="Proteomes" id="UP000565579">
    <property type="component" value="Unassembled WGS sequence"/>
</dbReference>
<comment type="caution">
    <text evidence="2">The sequence shown here is derived from an EMBL/GenBank/DDBJ whole genome shotgun (WGS) entry which is preliminary data.</text>
</comment>
<keyword evidence="3" id="KW-1185">Reference proteome</keyword>
<dbReference type="AlphaFoldDB" id="A0A7X0P309"/>
<dbReference type="InterPro" id="IPR036188">
    <property type="entry name" value="FAD/NAD-bd_sf"/>
</dbReference>
<gene>
    <name evidence="2" type="ORF">HD593_009146</name>
</gene>
<organism evidence="2 3">
    <name type="scientific">Nonomuraea rubra</name>
    <dbReference type="NCBI Taxonomy" id="46180"/>
    <lineage>
        <taxon>Bacteria</taxon>
        <taxon>Bacillati</taxon>
        <taxon>Actinomycetota</taxon>
        <taxon>Actinomycetes</taxon>
        <taxon>Streptosporangiales</taxon>
        <taxon>Streptosporangiaceae</taxon>
        <taxon>Nonomuraea</taxon>
    </lineage>
</organism>
<feature type="domain" description="Styrene monooxygenase StyA putative substrate binding" evidence="1">
    <location>
        <begin position="18"/>
        <end position="120"/>
    </location>
</feature>
<dbReference type="RefSeq" id="WP_185109086.1">
    <property type="nucleotide sequence ID" value="NZ_BAAAXY010000156.1"/>
</dbReference>
<proteinExistence type="predicted"/>
<protein>
    <recommendedName>
        <fullName evidence="1">Styrene monooxygenase StyA putative substrate binding domain-containing protein</fullName>
    </recommendedName>
</protein>
<evidence type="ECO:0000313" key="2">
    <source>
        <dbReference type="EMBL" id="MBB6554351.1"/>
    </source>
</evidence>